<reference evidence="1 2" key="1">
    <citation type="submission" date="2021-03" db="EMBL/GenBank/DDBJ databases">
        <title>Sequencing the genomes of 1000 actinobacteria strains.</title>
        <authorList>
            <person name="Klenk H.-P."/>
        </authorList>
    </citation>
    <scope>NUCLEOTIDE SEQUENCE [LARGE SCALE GENOMIC DNA]</scope>
    <source>
        <strain evidence="1 2">DSM 45516</strain>
    </source>
</reference>
<evidence type="ECO:0000313" key="2">
    <source>
        <dbReference type="Proteomes" id="UP001519325"/>
    </source>
</evidence>
<dbReference type="EMBL" id="JAGGMR010000001">
    <property type="protein sequence ID" value="MBP2190177.1"/>
    <property type="molecule type" value="Genomic_DNA"/>
</dbReference>
<organism evidence="1 2">
    <name type="scientific">Nocardia goodfellowii</name>
    <dbReference type="NCBI Taxonomy" id="882446"/>
    <lineage>
        <taxon>Bacteria</taxon>
        <taxon>Bacillati</taxon>
        <taxon>Actinomycetota</taxon>
        <taxon>Actinomycetes</taxon>
        <taxon>Mycobacteriales</taxon>
        <taxon>Nocardiaceae</taxon>
        <taxon>Nocardia</taxon>
    </lineage>
</organism>
<gene>
    <name evidence="1" type="ORF">BJ987_003078</name>
</gene>
<sequence>MSGIATAQVVHGLSALSEEDILFGQCWPSIARVVLAHGFSWTALADLVAMDGGDDSALDTKLTELHNQIDRYLEKSPRLDPWDVVAGIYGRAWRMKLIDPISAMWRMDNLWWQIRDLDYDNRDGLRIIWAGMGVKEQDIVDLPRQAVESLGTDVLTKADLLLPPDAVDRQLCKTIRDALEANGY</sequence>
<name>A0ABS4QEP2_9NOCA</name>
<proteinExistence type="predicted"/>
<evidence type="ECO:0008006" key="3">
    <source>
        <dbReference type="Google" id="ProtNLM"/>
    </source>
</evidence>
<protein>
    <recommendedName>
        <fullName evidence="3">Mycothiol-dependent maleylpyruvate isomerase metal-binding domain-containing protein</fullName>
    </recommendedName>
</protein>
<accession>A0ABS4QEP2</accession>
<dbReference type="RefSeq" id="WP_209889946.1">
    <property type="nucleotide sequence ID" value="NZ_JAGGMR010000001.1"/>
</dbReference>
<dbReference type="Proteomes" id="UP001519325">
    <property type="component" value="Unassembled WGS sequence"/>
</dbReference>
<evidence type="ECO:0000313" key="1">
    <source>
        <dbReference type="EMBL" id="MBP2190177.1"/>
    </source>
</evidence>
<comment type="caution">
    <text evidence="1">The sequence shown here is derived from an EMBL/GenBank/DDBJ whole genome shotgun (WGS) entry which is preliminary data.</text>
</comment>
<keyword evidence="2" id="KW-1185">Reference proteome</keyword>